<dbReference type="STRING" id="1305731.GCA_000934705_02640"/>
<proteinExistence type="predicted"/>
<sequence>MSLISKPFDDSGVDMVDDIARYGTLISKRIEQFRQRNHLRGSTGNTLSGLEVTLALCETLSRIIDTSSHEPYRTECARAVDTIFLESVSVDSLSGPEPTFKVRQSQDLMQEISSILADDQALPGDGSVPLQTVLLALVWSALIFATESLPADQARAWVRQYIMHSAAPVLYH</sequence>
<evidence type="ECO:0000313" key="2">
    <source>
        <dbReference type="Proteomes" id="UP000050416"/>
    </source>
</evidence>
<accession>A0A0P7Z5Q2</accession>
<comment type="caution">
    <text evidence="1">The sequence shown here is derived from an EMBL/GenBank/DDBJ whole genome shotgun (WGS) entry which is preliminary data.</text>
</comment>
<dbReference type="Proteomes" id="UP000050416">
    <property type="component" value="Unassembled WGS sequence"/>
</dbReference>
<dbReference type="OrthoDB" id="6366907at2"/>
<dbReference type="AlphaFoldDB" id="A0A0P7Z5Q2"/>
<dbReference type="EMBL" id="LJZQ01000031">
    <property type="protein sequence ID" value="KPQ27284.1"/>
    <property type="molecule type" value="Genomic_DNA"/>
</dbReference>
<name>A0A0P7Z5Q2_9GAMM</name>
<protein>
    <submittedName>
        <fullName evidence="1">Uncharacterized protein</fullName>
    </submittedName>
</protein>
<evidence type="ECO:0000313" key="1">
    <source>
        <dbReference type="EMBL" id="KPQ27284.1"/>
    </source>
</evidence>
<organism evidence="1 2">
    <name type="scientific">Marinobacter excellens HL-55</name>
    <dbReference type="NCBI Taxonomy" id="1305731"/>
    <lineage>
        <taxon>Bacteria</taxon>
        <taxon>Pseudomonadati</taxon>
        <taxon>Pseudomonadota</taxon>
        <taxon>Gammaproteobacteria</taxon>
        <taxon>Pseudomonadales</taxon>
        <taxon>Marinobacteraceae</taxon>
        <taxon>Marinobacter</taxon>
    </lineage>
</organism>
<reference evidence="1 2" key="1">
    <citation type="submission" date="2015-09" db="EMBL/GenBank/DDBJ databases">
        <title>Identification and resolution of microdiversity through metagenomic sequencing of parallel consortia.</title>
        <authorList>
            <person name="Nelson W.C."/>
            <person name="Romine M.F."/>
            <person name="Lindemann S.R."/>
        </authorList>
    </citation>
    <scope>NUCLEOTIDE SEQUENCE [LARGE SCALE GENOMIC DNA]</scope>
    <source>
        <strain evidence="1">HL-55</strain>
    </source>
</reference>
<gene>
    <name evidence="1" type="ORF">HLUCCX14_15375</name>
</gene>
<dbReference type="PATRIC" id="fig|1305731.5.peg.1855"/>